<comment type="catalytic activity">
    <reaction evidence="1">
        <text>S-ubiquitinyl-[E2 ubiquitin-conjugating enzyme]-L-cysteine + [acceptor protein]-L-lysine = [E2 ubiquitin-conjugating enzyme]-L-cysteine + N(6)-ubiquitinyl-[acceptor protein]-L-lysine.</text>
        <dbReference type="EC" id="2.3.2.27"/>
    </reaction>
</comment>
<feature type="domain" description="RING-type" evidence="14">
    <location>
        <begin position="33"/>
        <end position="75"/>
    </location>
</feature>
<keyword evidence="8" id="KW-0479">Metal-binding</keyword>
<evidence type="ECO:0000256" key="4">
    <source>
        <dbReference type="ARBA" id="ARBA00008518"/>
    </source>
</evidence>
<dbReference type="Proteomes" id="UP000001646">
    <property type="component" value="Chromosome 2"/>
</dbReference>
<accession>A0A803TZH6</accession>
<dbReference type="Pfam" id="PF00643">
    <property type="entry name" value="zf-B_box"/>
    <property type="match status" value="1"/>
</dbReference>
<organism evidence="16 17">
    <name type="scientific">Anolis carolinensis</name>
    <name type="common">Green anole</name>
    <name type="synonym">American chameleon</name>
    <dbReference type="NCBI Taxonomy" id="28377"/>
    <lineage>
        <taxon>Eukaryota</taxon>
        <taxon>Metazoa</taxon>
        <taxon>Chordata</taxon>
        <taxon>Craniata</taxon>
        <taxon>Vertebrata</taxon>
        <taxon>Euteleostomi</taxon>
        <taxon>Lepidosauria</taxon>
        <taxon>Squamata</taxon>
        <taxon>Bifurcata</taxon>
        <taxon>Unidentata</taxon>
        <taxon>Episquamata</taxon>
        <taxon>Toxicofera</taxon>
        <taxon>Iguania</taxon>
        <taxon>Dactyloidae</taxon>
        <taxon>Anolis</taxon>
    </lineage>
</organism>
<evidence type="ECO:0000256" key="8">
    <source>
        <dbReference type="ARBA" id="ARBA00022723"/>
    </source>
</evidence>
<dbReference type="Pfam" id="PF15227">
    <property type="entry name" value="zf-C3HC4_4"/>
    <property type="match status" value="1"/>
</dbReference>
<evidence type="ECO:0000256" key="12">
    <source>
        <dbReference type="ARBA" id="ARBA00023054"/>
    </source>
</evidence>
<dbReference type="Bgee" id="ENSACAG00000007254">
    <property type="expression patterns" value="Expressed in liver and 8 other cell types or tissues"/>
</dbReference>
<evidence type="ECO:0000256" key="7">
    <source>
        <dbReference type="ARBA" id="ARBA00022679"/>
    </source>
</evidence>
<dbReference type="InterPro" id="IPR020457">
    <property type="entry name" value="Znf_B-box_chordata"/>
</dbReference>
<keyword evidence="7" id="KW-0808">Transferase</keyword>
<evidence type="ECO:0000256" key="11">
    <source>
        <dbReference type="ARBA" id="ARBA00022833"/>
    </source>
</evidence>
<sequence length="206" mass="23693">MKSESDCVLSERDMAAASAARDPVEDLCEEATCSICLEYFKDPVSVECGHNFCRDCMTQFCEKSGTKKTSCPQCRKEVLQSNIRPNRLLANFVEITKKLSLQGLKREEGRERVCGKHQEPLKLFCKEDDVSICVVCDRSKEHRNHTVIPIEEAAQDFKVLMGIHQDVLEKEEENILAYKVETEEESQYLLVSRNVIKERENIWKTI</sequence>
<evidence type="ECO:0000259" key="15">
    <source>
        <dbReference type="PROSITE" id="PS50119"/>
    </source>
</evidence>
<keyword evidence="12" id="KW-0175">Coiled coil</keyword>
<dbReference type="PROSITE" id="PS00518">
    <property type="entry name" value="ZF_RING_1"/>
    <property type="match status" value="1"/>
</dbReference>
<name>A0A803TZH6_ANOCA</name>
<evidence type="ECO:0000313" key="16">
    <source>
        <dbReference type="Ensembl" id="ENSACAP00000040616.1"/>
    </source>
</evidence>
<keyword evidence="10" id="KW-0833">Ubl conjugation pathway</keyword>
<dbReference type="Gene3D" id="3.30.40.10">
    <property type="entry name" value="Zinc/RING finger domain, C3HC4 (zinc finger)"/>
    <property type="match status" value="1"/>
</dbReference>
<dbReference type="CDD" id="cd19762">
    <property type="entry name" value="Bbox2_TRIM7-like"/>
    <property type="match status" value="1"/>
</dbReference>
<protein>
    <recommendedName>
        <fullName evidence="5">RING-type E3 ubiquitin transferase</fullName>
        <ecNumber evidence="5">2.3.2.27</ecNumber>
    </recommendedName>
</protein>
<evidence type="ECO:0000256" key="2">
    <source>
        <dbReference type="ARBA" id="ARBA00004496"/>
    </source>
</evidence>
<dbReference type="PRINTS" id="PR01406">
    <property type="entry name" value="BBOXZNFINGER"/>
</dbReference>
<dbReference type="SUPFAM" id="SSF57850">
    <property type="entry name" value="RING/U-box"/>
    <property type="match status" value="1"/>
</dbReference>
<dbReference type="Gene3D" id="3.30.160.60">
    <property type="entry name" value="Classic Zinc Finger"/>
    <property type="match status" value="1"/>
</dbReference>
<dbReference type="SMART" id="SM00336">
    <property type="entry name" value="BBOX"/>
    <property type="match status" value="1"/>
</dbReference>
<dbReference type="GeneTree" id="ENSGT01030000234669"/>
<evidence type="ECO:0000256" key="1">
    <source>
        <dbReference type="ARBA" id="ARBA00000900"/>
    </source>
</evidence>
<evidence type="ECO:0000256" key="6">
    <source>
        <dbReference type="ARBA" id="ARBA00022490"/>
    </source>
</evidence>
<evidence type="ECO:0000256" key="10">
    <source>
        <dbReference type="ARBA" id="ARBA00022786"/>
    </source>
</evidence>
<comment type="pathway">
    <text evidence="3">Protein modification; protein ubiquitination.</text>
</comment>
<dbReference type="Ensembl" id="ENSACAT00000044655.1">
    <property type="protein sequence ID" value="ENSACAP00000040616.1"/>
    <property type="gene ID" value="ENSACAG00000007254.4"/>
</dbReference>
<keyword evidence="11" id="KW-0862">Zinc</keyword>
<comment type="similarity">
    <text evidence="4">Belongs to the TRIM/RBCC family.</text>
</comment>
<dbReference type="AlphaFoldDB" id="A0A803TZH6"/>
<evidence type="ECO:0000313" key="17">
    <source>
        <dbReference type="Proteomes" id="UP000001646"/>
    </source>
</evidence>
<dbReference type="InterPro" id="IPR017907">
    <property type="entry name" value="Znf_RING_CS"/>
</dbReference>
<dbReference type="SUPFAM" id="SSF57845">
    <property type="entry name" value="B-box zinc-binding domain"/>
    <property type="match status" value="1"/>
</dbReference>
<dbReference type="InterPro" id="IPR000315">
    <property type="entry name" value="Znf_B-box"/>
</dbReference>
<dbReference type="GO" id="GO:0005737">
    <property type="term" value="C:cytoplasm"/>
    <property type="evidence" value="ECO:0007669"/>
    <property type="project" value="UniProtKB-SubCell"/>
</dbReference>
<dbReference type="PANTHER" id="PTHR24103">
    <property type="entry name" value="E3 UBIQUITIN-PROTEIN LIGASE TRIM"/>
    <property type="match status" value="1"/>
</dbReference>
<reference evidence="16" key="2">
    <citation type="submission" date="2025-08" db="UniProtKB">
        <authorList>
            <consortium name="Ensembl"/>
        </authorList>
    </citation>
    <scope>IDENTIFICATION</scope>
</reference>
<dbReference type="GO" id="GO:0061630">
    <property type="term" value="F:ubiquitin protein ligase activity"/>
    <property type="evidence" value="ECO:0007669"/>
    <property type="project" value="UniProtKB-EC"/>
</dbReference>
<evidence type="ECO:0000256" key="13">
    <source>
        <dbReference type="PROSITE-ProRule" id="PRU00024"/>
    </source>
</evidence>
<dbReference type="InterPro" id="IPR050143">
    <property type="entry name" value="TRIM/RBCC"/>
</dbReference>
<reference evidence="16 17" key="1">
    <citation type="submission" date="2009-12" db="EMBL/GenBank/DDBJ databases">
        <title>The Genome Sequence of Anolis carolinensis (Green Anole Lizard).</title>
        <authorList>
            <consortium name="The Genome Sequencing Platform"/>
            <person name="Di Palma F."/>
            <person name="Alfoldi J."/>
            <person name="Heiman D."/>
            <person name="Young S."/>
            <person name="Grabherr M."/>
            <person name="Johnson J."/>
            <person name="Lander E.S."/>
            <person name="Lindblad-Toh K."/>
        </authorList>
    </citation>
    <scope>NUCLEOTIDE SEQUENCE [LARGE SCALE GENOMIC DNA]</scope>
    <source>
        <strain evidence="16 17">JBL SC #1</strain>
    </source>
</reference>
<evidence type="ECO:0000256" key="9">
    <source>
        <dbReference type="ARBA" id="ARBA00022771"/>
    </source>
</evidence>
<dbReference type="GO" id="GO:0008270">
    <property type="term" value="F:zinc ion binding"/>
    <property type="evidence" value="ECO:0007669"/>
    <property type="project" value="UniProtKB-KW"/>
</dbReference>
<keyword evidence="17" id="KW-1185">Reference proteome</keyword>
<evidence type="ECO:0000256" key="5">
    <source>
        <dbReference type="ARBA" id="ARBA00012483"/>
    </source>
</evidence>
<keyword evidence="9 13" id="KW-0863">Zinc-finger</keyword>
<dbReference type="InterPro" id="IPR001841">
    <property type="entry name" value="Znf_RING"/>
</dbReference>
<feature type="domain" description="B box-type" evidence="15">
    <location>
        <begin position="109"/>
        <end position="150"/>
    </location>
</feature>
<dbReference type="InParanoid" id="A0A803TZH6"/>
<dbReference type="PROSITE" id="PS50119">
    <property type="entry name" value="ZF_BBOX"/>
    <property type="match status" value="1"/>
</dbReference>
<dbReference type="PROSITE" id="PS50089">
    <property type="entry name" value="ZF_RING_2"/>
    <property type="match status" value="1"/>
</dbReference>
<reference evidence="16" key="3">
    <citation type="submission" date="2025-09" db="UniProtKB">
        <authorList>
            <consortium name="Ensembl"/>
        </authorList>
    </citation>
    <scope>IDENTIFICATION</scope>
</reference>
<evidence type="ECO:0000256" key="3">
    <source>
        <dbReference type="ARBA" id="ARBA00004906"/>
    </source>
</evidence>
<dbReference type="EC" id="2.3.2.27" evidence="5"/>
<comment type="subcellular location">
    <subcellularLocation>
        <location evidence="2">Cytoplasm</location>
    </subcellularLocation>
</comment>
<dbReference type="InterPro" id="IPR013083">
    <property type="entry name" value="Znf_RING/FYVE/PHD"/>
</dbReference>
<proteinExistence type="inferred from homology"/>
<keyword evidence="6" id="KW-0963">Cytoplasm</keyword>
<evidence type="ECO:0000259" key="14">
    <source>
        <dbReference type="PROSITE" id="PS50089"/>
    </source>
</evidence>
<dbReference type="SMART" id="SM00184">
    <property type="entry name" value="RING"/>
    <property type="match status" value="1"/>
</dbReference>